<dbReference type="GO" id="GO:0015288">
    <property type="term" value="F:porin activity"/>
    <property type="evidence" value="ECO:0007669"/>
    <property type="project" value="TreeGrafter"/>
</dbReference>
<evidence type="ECO:0000313" key="5">
    <source>
        <dbReference type="EMBL" id="ACO77295.1"/>
    </source>
</evidence>
<dbReference type="Gene3D" id="2.40.160.10">
    <property type="entry name" value="Porin"/>
    <property type="match status" value="1"/>
</dbReference>
<feature type="region of interest" description="Disordered" evidence="4">
    <location>
        <begin position="95"/>
        <end position="117"/>
    </location>
</feature>
<gene>
    <name evidence="5" type="ordered locus">Avin_10640</name>
</gene>
<dbReference type="HOGENOM" id="CLU_042378_2_1_6"/>
<dbReference type="PANTHER" id="PTHR34596:SF2">
    <property type="entry name" value="CHITOPORIN"/>
    <property type="match status" value="1"/>
</dbReference>
<proteinExistence type="inferred from homology"/>
<dbReference type="OrthoDB" id="6759120at2"/>
<accession>C1DNS9</accession>
<dbReference type="EMBL" id="CP001157">
    <property type="protein sequence ID" value="ACO77295.1"/>
    <property type="molecule type" value="Genomic_DNA"/>
</dbReference>
<dbReference type="InterPro" id="IPR023614">
    <property type="entry name" value="Porin_dom_sf"/>
</dbReference>
<evidence type="ECO:0000256" key="3">
    <source>
        <dbReference type="ARBA" id="ARBA00022729"/>
    </source>
</evidence>
<evidence type="ECO:0000256" key="1">
    <source>
        <dbReference type="ARBA" id="ARBA00009075"/>
    </source>
</evidence>
<evidence type="ECO:0000313" key="6">
    <source>
        <dbReference type="Proteomes" id="UP000002424"/>
    </source>
</evidence>
<dbReference type="AlphaFoldDB" id="C1DNS9"/>
<evidence type="ECO:0000256" key="2">
    <source>
        <dbReference type="ARBA" id="ARBA00022448"/>
    </source>
</evidence>
<dbReference type="GO" id="GO:0016020">
    <property type="term" value="C:membrane"/>
    <property type="evidence" value="ECO:0007669"/>
    <property type="project" value="InterPro"/>
</dbReference>
<reference evidence="5 6" key="1">
    <citation type="journal article" date="2009" name="J. Bacteriol.">
        <title>Genome sequence of Azotobacter vinelandii, an obligate aerobe specialized to support diverse anaerobic metabolic processes.</title>
        <authorList>
            <person name="Setubal J.C."/>
            <person name="dos Santos P."/>
            <person name="Goldman B.S."/>
            <person name="Ertesvag H."/>
            <person name="Espin G."/>
            <person name="Rubio L.M."/>
            <person name="Valla S."/>
            <person name="Almeida N.F."/>
            <person name="Balasubramanian D."/>
            <person name="Cromes L."/>
            <person name="Curatti L."/>
            <person name="Du Z."/>
            <person name="Godsy E."/>
            <person name="Goodner B."/>
            <person name="Hellner-Burris K."/>
            <person name="Hernandez J.A."/>
            <person name="Houmiel K."/>
            <person name="Imperial J."/>
            <person name="Kennedy C."/>
            <person name="Larson T.J."/>
            <person name="Latreille P."/>
            <person name="Ligon L.S."/>
            <person name="Lu J."/>
            <person name="Maerk M."/>
            <person name="Miller N.M."/>
            <person name="Norton S."/>
            <person name="O'Carroll I.P."/>
            <person name="Paulsen I."/>
            <person name="Raulfs E.C."/>
            <person name="Roemer R."/>
            <person name="Rosser J."/>
            <person name="Segura D."/>
            <person name="Slater S."/>
            <person name="Stricklin S.L."/>
            <person name="Studholme D.J."/>
            <person name="Sun J."/>
            <person name="Viana C.J."/>
            <person name="Wallin E."/>
            <person name="Wang B."/>
            <person name="Wheeler C."/>
            <person name="Zhu H."/>
            <person name="Dean D.R."/>
            <person name="Dixon R."/>
            <person name="Wood D."/>
        </authorList>
    </citation>
    <scope>NUCLEOTIDE SEQUENCE [LARGE SCALE GENOMIC DNA]</scope>
    <source>
        <strain evidence="6">DJ / ATCC BAA-1303</strain>
    </source>
</reference>
<dbReference type="PANTHER" id="PTHR34596">
    <property type="entry name" value="CHITOPORIN"/>
    <property type="match status" value="1"/>
</dbReference>
<sequence>MNRSFSNLSLLLAIAGGSFVEEASAEFLKDSKATLTLRNYYINQDTRNKADSPRLDEWGQGFLLDFQSGYTEGALGFGLDVLGTYAIRLDSGSHAGKADADRAPGTSGTFPLESNGKSKRDFGRVGVTGKMRYSQTELHVGTLRPKLPVVIYNDGRLLPQTYEGYQITSREIKDLTFIAGKLEHSTERNSSNSDSLSIQGSNNRKTGQFSNQFLYGGFDYKLNKDLVLSYYFGKLQDFYEQHFVGLIHNWALPVGSLKTDLRYYDSSSTGANASASGRADGYRAQGWWSGNDSDRYEVDNKLWSALFTYSLAGHAIKAGYQKVTGHSDFPSLAPDSGTGRSLYLITNTNIQAAKFASAGEQTWVVGYAYDFARIGMPGLTFSTTYYNGTDIDDTVNGRRGNSEEWARDINLGYKVQSGPLKGLGIDWRNGTWRGNDSGTVDRDENRVMVSYNIPLL</sequence>
<protein>
    <submittedName>
        <fullName evidence="5">OprE-like outer membrane porin</fullName>
    </submittedName>
</protein>
<dbReference type="KEGG" id="avn:Avin_10640"/>
<dbReference type="Proteomes" id="UP000002424">
    <property type="component" value="Chromosome"/>
</dbReference>
<name>C1DNS9_AZOVD</name>
<dbReference type="RefSeq" id="WP_012699718.1">
    <property type="nucleotide sequence ID" value="NC_012560.1"/>
</dbReference>
<comment type="similarity">
    <text evidence="1">Belongs to the outer membrane porin (Opr) (TC 1.B.25) family.</text>
</comment>
<dbReference type="Pfam" id="PF03573">
    <property type="entry name" value="OprD"/>
    <property type="match status" value="1"/>
</dbReference>
<evidence type="ECO:0000256" key="4">
    <source>
        <dbReference type="SAM" id="MobiDB-lite"/>
    </source>
</evidence>
<dbReference type="InterPro" id="IPR005318">
    <property type="entry name" value="OM_porin_bac"/>
</dbReference>
<organism evidence="5 6">
    <name type="scientific">Azotobacter vinelandii (strain DJ / ATCC BAA-1303)</name>
    <dbReference type="NCBI Taxonomy" id="322710"/>
    <lineage>
        <taxon>Bacteria</taxon>
        <taxon>Pseudomonadati</taxon>
        <taxon>Pseudomonadota</taxon>
        <taxon>Gammaproteobacteria</taxon>
        <taxon>Pseudomonadales</taxon>
        <taxon>Pseudomonadaceae</taxon>
        <taxon>Azotobacter</taxon>
    </lineage>
</organism>
<dbReference type="STRING" id="322710.Avin_10640"/>
<dbReference type="GeneID" id="88184407"/>
<keyword evidence="2" id="KW-0813">Transport</keyword>
<keyword evidence="3" id="KW-0732">Signal</keyword>
<dbReference type="eggNOG" id="ENOG502Z9P4">
    <property type="taxonomic scope" value="Bacteria"/>
</dbReference>
<dbReference type="EnsemblBacteria" id="ACO77295">
    <property type="protein sequence ID" value="ACO77295"/>
    <property type="gene ID" value="Avin_10640"/>
</dbReference>
<keyword evidence="6" id="KW-1185">Reference proteome</keyword>